<sequence>MMTRLGMIGFSEGNGHPFSFSSIINGYSDAGLAASGWPVIYDYVRRRDPSEFGIDGVGVTHCWSQDPHVTSRLCEACLIPHAVSRPEDMIGNVDAVIIARDDYENHFNMAIPFLKAGMHVFVDKPLSLSISELATLGEYLRNGRLMSCAGMRYAKELDEPRAALNEYGDIRLIRGTILNSWEKYGIHLVDAISNVVRSRAVSVVALDAPHTSVAVQMDDGSLLQLDALGDVTKCFRVDFFGTRKISSHEITDNFSMFRRMLWHFCQSIKDGRPAIDPEETLGAMRLLMAGRMSQSQGRKVFLHEVHL</sequence>
<protein>
    <recommendedName>
        <fullName evidence="1">Gfo/Idh/MocA-like oxidoreductase N-terminal domain-containing protein</fullName>
    </recommendedName>
</protein>
<dbReference type="EMBL" id="VZQZ01000002">
    <property type="protein sequence ID" value="KAB0666498.1"/>
    <property type="molecule type" value="Genomic_DNA"/>
</dbReference>
<dbReference type="InterPro" id="IPR036291">
    <property type="entry name" value="NAD(P)-bd_dom_sf"/>
</dbReference>
<feature type="domain" description="Gfo/Idh/MocA-like oxidoreductase N-terminal" evidence="1">
    <location>
        <begin position="59"/>
        <end position="141"/>
    </location>
</feature>
<organism evidence="2 3">
    <name type="scientific">Oryzomonas japonica</name>
    <dbReference type="NCBI Taxonomy" id="2603858"/>
    <lineage>
        <taxon>Bacteria</taxon>
        <taxon>Pseudomonadati</taxon>
        <taxon>Thermodesulfobacteriota</taxon>
        <taxon>Desulfuromonadia</taxon>
        <taxon>Geobacterales</taxon>
        <taxon>Geobacteraceae</taxon>
        <taxon>Oryzomonas</taxon>
    </lineage>
</organism>
<evidence type="ECO:0000313" key="2">
    <source>
        <dbReference type="EMBL" id="KAB0666498.1"/>
    </source>
</evidence>
<keyword evidence="3" id="KW-1185">Reference proteome</keyword>
<evidence type="ECO:0000313" key="3">
    <source>
        <dbReference type="Proteomes" id="UP000420562"/>
    </source>
</evidence>
<reference evidence="2 3" key="1">
    <citation type="submission" date="2019-09" db="EMBL/GenBank/DDBJ databases">
        <title>Geobacter sp. Red96, a novel strain isolated from paddy soil.</title>
        <authorList>
            <person name="Xu Z."/>
            <person name="Masuda Y."/>
            <person name="Itoh H."/>
            <person name="Senoo K."/>
        </authorList>
    </citation>
    <scope>NUCLEOTIDE SEQUENCE [LARGE SCALE GENOMIC DNA]</scope>
    <source>
        <strain evidence="2 3">Red96</strain>
    </source>
</reference>
<dbReference type="Gene3D" id="3.30.360.10">
    <property type="entry name" value="Dihydrodipicolinate Reductase, domain 2"/>
    <property type="match status" value="1"/>
</dbReference>
<dbReference type="Gene3D" id="3.40.50.720">
    <property type="entry name" value="NAD(P)-binding Rossmann-like Domain"/>
    <property type="match status" value="1"/>
</dbReference>
<dbReference type="GO" id="GO:0000166">
    <property type="term" value="F:nucleotide binding"/>
    <property type="evidence" value="ECO:0007669"/>
    <property type="project" value="InterPro"/>
</dbReference>
<evidence type="ECO:0000259" key="1">
    <source>
        <dbReference type="Pfam" id="PF01408"/>
    </source>
</evidence>
<dbReference type="PANTHER" id="PTHR43708">
    <property type="entry name" value="CONSERVED EXPRESSED OXIDOREDUCTASE (EUROFUNG)"/>
    <property type="match status" value="1"/>
</dbReference>
<dbReference type="AlphaFoldDB" id="A0A7J4ZST5"/>
<proteinExistence type="predicted"/>
<gene>
    <name evidence="2" type="ORF">F6V25_03500</name>
</gene>
<accession>A0A7J4ZST5</accession>
<dbReference type="InterPro" id="IPR000683">
    <property type="entry name" value="Gfo/Idh/MocA-like_OxRdtase_N"/>
</dbReference>
<comment type="caution">
    <text evidence="2">The sequence shown here is derived from an EMBL/GenBank/DDBJ whole genome shotgun (WGS) entry which is preliminary data.</text>
</comment>
<dbReference type="PANTHER" id="PTHR43708:SF4">
    <property type="entry name" value="OXIDOREDUCTASE YCEM-RELATED"/>
    <property type="match status" value="1"/>
</dbReference>
<name>A0A7J4ZST5_9BACT</name>
<dbReference type="Pfam" id="PF01408">
    <property type="entry name" value="GFO_IDH_MocA"/>
    <property type="match status" value="1"/>
</dbReference>
<dbReference type="InterPro" id="IPR051317">
    <property type="entry name" value="Gfo/Idh/MocA_oxidoreduct"/>
</dbReference>
<dbReference type="Proteomes" id="UP000420562">
    <property type="component" value="Unassembled WGS sequence"/>
</dbReference>
<dbReference type="SUPFAM" id="SSF51735">
    <property type="entry name" value="NAD(P)-binding Rossmann-fold domains"/>
    <property type="match status" value="1"/>
</dbReference>